<dbReference type="Proteomes" id="UP000530564">
    <property type="component" value="Unassembled WGS sequence"/>
</dbReference>
<gene>
    <name evidence="1" type="ORF">GGQ61_001293</name>
</gene>
<keyword evidence="2" id="KW-1185">Reference proteome</keyword>
<proteinExistence type="predicted"/>
<sequence length="54" mass="6054">MPLNTAQRFAWNLAQTLMVEITLFETESGYAAIPSAEFDGDADCVVREYDPFAH</sequence>
<dbReference type="EMBL" id="JACIDK010000002">
    <property type="protein sequence ID" value="MBB3890576.1"/>
    <property type="molecule type" value="Genomic_DNA"/>
</dbReference>
<dbReference type="AlphaFoldDB" id="A0A839ZW98"/>
<name>A0A839ZW98_9CAUL</name>
<protein>
    <submittedName>
        <fullName evidence="1">Uncharacterized protein</fullName>
    </submittedName>
</protein>
<reference evidence="1 2" key="1">
    <citation type="submission" date="2020-08" db="EMBL/GenBank/DDBJ databases">
        <title>Genomic Encyclopedia of Type Strains, Phase IV (KMG-IV): sequencing the most valuable type-strain genomes for metagenomic binning, comparative biology and taxonomic classification.</title>
        <authorList>
            <person name="Goeker M."/>
        </authorList>
    </citation>
    <scope>NUCLEOTIDE SEQUENCE [LARGE SCALE GENOMIC DNA]</scope>
    <source>
        <strain evidence="1 2">DSM 21793</strain>
    </source>
</reference>
<accession>A0A839ZW98</accession>
<dbReference type="RefSeq" id="WP_183770827.1">
    <property type="nucleotide sequence ID" value="NZ_JACIDK010000002.1"/>
</dbReference>
<evidence type="ECO:0000313" key="2">
    <source>
        <dbReference type="Proteomes" id="UP000530564"/>
    </source>
</evidence>
<organism evidence="1 2">
    <name type="scientific">Phenylobacterium haematophilum</name>
    <dbReference type="NCBI Taxonomy" id="98513"/>
    <lineage>
        <taxon>Bacteria</taxon>
        <taxon>Pseudomonadati</taxon>
        <taxon>Pseudomonadota</taxon>
        <taxon>Alphaproteobacteria</taxon>
        <taxon>Caulobacterales</taxon>
        <taxon>Caulobacteraceae</taxon>
        <taxon>Phenylobacterium</taxon>
    </lineage>
</organism>
<comment type="caution">
    <text evidence="1">The sequence shown here is derived from an EMBL/GenBank/DDBJ whole genome shotgun (WGS) entry which is preliminary data.</text>
</comment>
<evidence type="ECO:0000313" key="1">
    <source>
        <dbReference type="EMBL" id="MBB3890576.1"/>
    </source>
</evidence>